<evidence type="ECO:0000256" key="2">
    <source>
        <dbReference type="ARBA" id="ARBA00012438"/>
    </source>
</evidence>
<evidence type="ECO:0000313" key="17">
    <source>
        <dbReference type="Proteomes" id="UP001069090"/>
    </source>
</evidence>
<dbReference type="GO" id="GO:0006355">
    <property type="term" value="P:regulation of DNA-templated transcription"/>
    <property type="evidence" value="ECO:0007669"/>
    <property type="project" value="InterPro"/>
</dbReference>
<dbReference type="Gene3D" id="3.30.450.20">
    <property type="entry name" value="PAS domain"/>
    <property type="match status" value="1"/>
</dbReference>
<feature type="domain" description="Histidine kinase" evidence="15">
    <location>
        <begin position="139"/>
        <end position="357"/>
    </location>
</feature>
<evidence type="ECO:0000256" key="6">
    <source>
        <dbReference type="ARBA" id="ARBA00022777"/>
    </source>
</evidence>
<dbReference type="GO" id="GO:0000155">
    <property type="term" value="F:phosphorelay sensor kinase activity"/>
    <property type="evidence" value="ECO:0007669"/>
    <property type="project" value="InterPro"/>
</dbReference>
<keyword evidence="7" id="KW-0378">Hydrolase</keyword>
<dbReference type="InterPro" id="IPR036097">
    <property type="entry name" value="HisK_dim/P_sf"/>
</dbReference>
<reference evidence="16 17" key="1">
    <citation type="submission" date="2022-12" db="EMBL/GenBank/DDBJ databases">
        <title>Dasania phycosphaerae sp. nov., isolated from particulate material of the south coast of Korea.</title>
        <authorList>
            <person name="Jiang Y."/>
        </authorList>
    </citation>
    <scope>NUCLEOTIDE SEQUENCE [LARGE SCALE GENOMIC DNA]</scope>
    <source>
        <strain evidence="16 17">GY-19</strain>
    </source>
</reference>
<evidence type="ECO:0000256" key="11">
    <source>
        <dbReference type="ARBA" id="ARBA00037696"/>
    </source>
</evidence>
<accession>A0A9J6RM08</accession>
<dbReference type="CDD" id="cd00082">
    <property type="entry name" value="HisKA"/>
    <property type="match status" value="1"/>
</dbReference>
<dbReference type="RefSeq" id="WP_258331638.1">
    <property type="nucleotide sequence ID" value="NZ_JAPTGG010000007.1"/>
</dbReference>
<organism evidence="16 17">
    <name type="scientific">Dasania phycosphaerae</name>
    <dbReference type="NCBI Taxonomy" id="2950436"/>
    <lineage>
        <taxon>Bacteria</taxon>
        <taxon>Pseudomonadati</taxon>
        <taxon>Pseudomonadota</taxon>
        <taxon>Gammaproteobacteria</taxon>
        <taxon>Cellvibrionales</taxon>
        <taxon>Spongiibacteraceae</taxon>
        <taxon>Dasania</taxon>
    </lineage>
</organism>
<evidence type="ECO:0000256" key="8">
    <source>
        <dbReference type="ARBA" id="ARBA00022840"/>
    </source>
</evidence>
<dbReference type="EMBL" id="JAPTGG010000007">
    <property type="protein sequence ID" value="MCZ0865492.1"/>
    <property type="molecule type" value="Genomic_DNA"/>
</dbReference>
<dbReference type="PANTHER" id="PTHR43065">
    <property type="entry name" value="SENSOR HISTIDINE KINASE"/>
    <property type="match status" value="1"/>
</dbReference>
<dbReference type="SUPFAM" id="SSF55785">
    <property type="entry name" value="PYP-like sensor domain (PAS domain)"/>
    <property type="match status" value="1"/>
</dbReference>
<dbReference type="CDD" id="cd00130">
    <property type="entry name" value="PAS"/>
    <property type="match status" value="1"/>
</dbReference>
<dbReference type="Pfam" id="PF00989">
    <property type="entry name" value="PAS"/>
    <property type="match status" value="1"/>
</dbReference>
<dbReference type="Pfam" id="PF02518">
    <property type="entry name" value="HATPase_c"/>
    <property type="match status" value="1"/>
</dbReference>
<dbReference type="Gene3D" id="3.30.565.10">
    <property type="entry name" value="Histidine kinase-like ATPase, C-terminal domain"/>
    <property type="match status" value="1"/>
</dbReference>
<evidence type="ECO:0000256" key="7">
    <source>
        <dbReference type="ARBA" id="ARBA00022801"/>
    </source>
</evidence>
<keyword evidence="6" id="KW-0418">Kinase</keyword>
<dbReference type="InterPro" id="IPR003594">
    <property type="entry name" value="HATPase_dom"/>
</dbReference>
<keyword evidence="4" id="KW-0808">Transferase</keyword>
<keyword evidence="8" id="KW-0067">ATP-binding</keyword>
<protein>
    <recommendedName>
        <fullName evidence="12">Sensory histidine kinase/phosphatase NtrB</fullName>
        <ecNumber evidence="2">2.7.13.3</ecNumber>
    </recommendedName>
    <alternativeName>
        <fullName evidence="13">Nitrogen regulation protein NR(II)</fullName>
    </alternativeName>
    <alternativeName>
        <fullName evidence="14">Nitrogen regulator II</fullName>
    </alternativeName>
</protein>
<dbReference type="SUPFAM" id="SSF55874">
    <property type="entry name" value="ATPase domain of HSP90 chaperone/DNA topoisomerase II/histidine kinase"/>
    <property type="match status" value="1"/>
</dbReference>
<evidence type="ECO:0000256" key="1">
    <source>
        <dbReference type="ARBA" id="ARBA00000085"/>
    </source>
</evidence>
<evidence type="ECO:0000256" key="13">
    <source>
        <dbReference type="ARBA" id="ARBA00042313"/>
    </source>
</evidence>
<keyword evidence="3" id="KW-0597">Phosphoprotein</keyword>
<dbReference type="InterPro" id="IPR003661">
    <property type="entry name" value="HisK_dim/P_dom"/>
</dbReference>
<comment type="function">
    <text evidence="11">Member of the two-component regulatory system NtrB/NtrC, which controls expression of the nitrogen-regulated (ntr) genes in response to nitrogen limitation. Under conditions of nitrogen limitation, NtrB autophosphorylates and transfers the phosphoryl group to NtrC. In the presence of nitrogen, acts as a phosphatase that dephosphorylates and inactivates NtrC.</text>
</comment>
<evidence type="ECO:0000259" key="15">
    <source>
        <dbReference type="PROSITE" id="PS50109"/>
    </source>
</evidence>
<dbReference type="GO" id="GO:0005524">
    <property type="term" value="F:ATP binding"/>
    <property type="evidence" value="ECO:0007669"/>
    <property type="project" value="UniProtKB-KW"/>
</dbReference>
<evidence type="ECO:0000313" key="16">
    <source>
        <dbReference type="EMBL" id="MCZ0865492.1"/>
    </source>
</evidence>
<dbReference type="PROSITE" id="PS50109">
    <property type="entry name" value="HIS_KIN"/>
    <property type="match status" value="1"/>
</dbReference>
<dbReference type="SUPFAM" id="SSF47384">
    <property type="entry name" value="Homodimeric domain of signal transducing histidine kinase"/>
    <property type="match status" value="1"/>
</dbReference>
<dbReference type="Gene3D" id="1.10.287.130">
    <property type="match status" value="1"/>
</dbReference>
<dbReference type="AlphaFoldDB" id="A0A9J6RM08"/>
<dbReference type="EC" id="2.7.13.3" evidence="2"/>
<dbReference type="Proteomes" id="UP001069090">
    <property type="component" value="Unassembled WGS sequence"/>
</dbReference>
<dbReference type="InterPro" id="IPR004358">
    <property type="entry name" value="Sig_transdc_His_kin-like_C"/>
</dbReference>
<keyword evidence="5" id="KW-0547">Nucleotide-binding</keyword>
<dbReference type="PANTHER" id="PTHR43065:SF16">
    <property type="entry name" value="SENSORY HISTIDINE KINASE_PHOSPHATASE NTRB"/>
    <property type="match status" value="1"/>
</dbReference>
<comment type="catalytic activity">
    <reaction evidence="1">
        <text>ATP + protein L-histidine = ADP + protein N-phospho-L-histidine.</text>
        <dbReference type="EC" id="2.7.13.3"/>
    </reaction>
</comment>
<evidence type="ECO:0000256" key="4">
    <source>
        <dbReference type="ARBA" id="ARBA00022679"/>
    </source>
</evidence>
<name>A0A9J6RM08_9GAMM</name>
<dbReference type="Pfam" id="PF00512">
    <property type="entry name" value="HisKA"/>
    <property type="match status" value="1"/>
</dbReference>
<evidence type="ECO:0000256" key="3">
    <source>
        <dbReference type="ARBA" id="ARBA00022553"/>
    </source>
</evidence>
<dbReference type="InterPro" id="IPR013767">
    <property type="entry name" value="PAS_fold"/>
</dbReference>
<keyword evidence="9" id="KW-0902">Two-component regulatory system</keyword>
<keyword evidence="17" id="KW-1185">Reference proteome</keyword>
<evidence type="ECO:0000256" key="14">
    <source>
        <dbReference type="ARBA" id="ARBA00043094"/>
    </source>
</evidence>
<sequence>MSAAHLDINILDNLTTAIVVVRPDLTVSYINTAAEVLLEISGRRVIGEAIDSLFTELDSSDNGLLQAIHSYSTCTKREAKLQLNNRSLITVDCVVTPTYEQEQISALIVELQPLDLVLRINREEALLATQENAHTLVKGMAHEIKNPLGGLRGAAQLLAKQLPSNELQDYTNIIIDEADRLTKLVDRMLGSNTLPKLQAINIHEILEHVKQLIDAETNQQIALLRDYDPSTPDITGDKEQLIQAVLNVARNAMQALQRQSQPTQPPQITFKTRVLRQFTLGSHRHRLVCHVEIIDNGPGIAEPLLSRIFLPMVSGQANGTGLGLSLAQTIINQHKGLIECHSQAGETVFSLYIPIAPTASQGDTK</sequence>
<dbReference type="SMART" id="SM00388">
    <property type="entry name" value="HisKA"/>
    <property type="match status" value="1"/>
</dbReference>
<dbReference type="InterPro" id="IPR035965">
    <property type="entry name" value="PAS-like_dom_sf"/>
</dbReference>
<dbReference type="NCBIfam" id="NF008293">
    <property type="entry name" value="PRK11073.1"/>
    <property type="match status" value="1"/>
</dbReference>
<dbReference type="InterPro" id="IPR005467">
    <property type="entry name" value="His_kinase_dom"/>
</dbReference>
<gene>
    <name evidence="16" type="primary">glnL</name>
    <name evidence="16" type="ORF">O0V09_09790</name>
</gene>
<dbReference type="PRINTS" id="PR00344">
    <property type="entry name" value="BCTRLSENSOR"/>
</dbReference>
<dbReference type="GO" id="GO:0016787">
    <property type="term" value="F:hydrolase activity"/>
    <property type="evidence" value="ECO:0007669"/>
    <property type="project" value="UniProtKB-KW"/>
</dbReference>
<evidence type="ECO:0000256" key="10">
    <source>
        <dbReference type="ARBA" id="ARBA00023231"/>
    </source>
</evidence>
<keyword evidence="10" id="KW-0535">Nitrogen fixation</keyword>
<dbReference type="SMART" id="SM00387">
    <property type="entry name" value="HATPase_c"/>
    <property type="match status" value="1"/>
</dbReference>
<evidence type="ECO:0000256" key="5">
    <source>
        <dbReference type="ARBA" id="ARBA00022741"/>
    </source>
</evidence>
<comment type="caution">
    <text evidence="16">The sequence shown here is derived from an EMBL/GenBank/DDBJ whole genome shotgun (WGS) entry which is preliminary data.</text>
</comment>
<evidence type="ECO:0000256" key="9">
    <source>
        <dbReference type="ARBA" id="ARBA00023012"/>
    </source>
</evidence>
<dbReference type="InterPro" id="IPR000014">
    <property type="entry name" value="PAS"/>
</dbReference>
<evidence type="ECO:0000256" key="12">
    <source>
        <dbReference type="ARBA" id="ARBA00039567"/>
    </source>
</evidence>
<proteinExistence type="predicted"/>
<dbReference type="InterPro" id="IPR036890">
    <property type="entry name" value="HATPase_C_sf"/>
</dbReference>